<evidence type="ECO:0000256" key="10">
    <source>
        <dbReference type="ARBA" id="ARBA00030455"/>
    </source>
</evidence>
<gene>
    <name evidence="15" type="ORF">EDC25_12141</name>
</gene>
<keyword evidence="7 13" id="KW-0560">Oxidoreductase</keyword>
<name>A0A4R3L571_9GAMM</name>
<dbReference type="InterPro" id="IPR006140">
    <property type="entry name" value="D-isomer_DH_NAD-bd"/>
</dbReference>
<dbReference type="SUPFAM" id="SSF52283">
    <property type="entry name" value="Formate/glycerate dehydrogenase catalytic domain-like"/>
    <property type="match status" value="1"/>
</dbReference>
<dbReference type="GO" id="GO:0006564">
    <property type="term" value="P:L-serine biosynthetic process"/>
    <property type="evidence" value="ECO:0007669"/>
    <property type="project" value="UniProtKB-KW"/>
</dbReference>
<keyword evidence="9" id="KW-0028">Amino-acid biosynthesis</keyword>
<evidence type="ECO:0000256" key="11">
    <source>
        <dbReference type="ARBA" id="ARBA00048126"/>
    </source>
</evidence>
<dbReference type="Pfam" id="PF00389">
    <property type="entry name" value="2-Hacid_dh"/>
    <property type="match status" value="1"/>
</dbReference>
<evidence type="ECO:0000313" key="15">
    <source>
        <dbReference type="EMBL" id="TCS94522.1"/>
    </source>
</evidence>
<dbReference type="Proteomes" id="UP000294599">
    <property type="component" value="Unassembled WGS sequence"/>
</dbReference>
<dbReference type="AlphaFoldDB" id="A0A4R3L571"/>
<evidence type="ECO:0000256" key="5">
    <source>
        <dbReference type="ARBA" id="ARBA00013143"/>
    </source>
</evidence>
<evidence type="ECO:0000256" key="6">
    <source>
        <dbReference type="ARBA" id="ARBA00021582"/>
    </source>
</evidence>
<dbReference type="Gene3D" id="3.30.70.260">
    <property type="match status" value="1"/>
</dbReference>
<comment type="catalytic activity">
    <reaction evidence="11">
        <text>(R)-2-hydroxyglutarate + NAD(+) = 2-oxoglutarate + NADH + H(+)</text>
        <dbReference type="Rhea" id="RHEA:49612"/>
        <dbReference type="ChEBI" id="CHEBI:15378"/>
        <dbReference type="ChEBI" id="CHEBI:15801"/>
        <dbReference type="ChEBI" id="CHEBI:16810"/>
        <dbReference type="ChEBI" id="CHEBI:57540"/>
        <dbReference type="ChEBI" id="CHEBI:57945"/>
        <dbReference type="EC" id="1.1.1.399"/>
    </reaction>
</comment>
<dbReference type="InterPro" id="IPR045865">
    <property type="entry name" value="ACT-like_dom_sf"/>
</dbReference>
<dbReference type="PROSITE" id="PS00670">
    <property type="entry name" value="D_2_HYDROXYACID_DH_2"/>
    <property type="match status" value="1"/>
</dbReference>
<comment type="similarity">
    <text evidence="3 13">Belongs to the D-isomer specific 2-hydroxyacid dehydrogenase family.</text>
</comment>
<reference evidence="15 16" key="1">
    <citation type="submission" date="2019-03" db="EMBL/GenBank/DDBJ databases">
        <title>Genomic Encyclopedia of Type Strains, Phase IV (KMG-IV): sequencing the most valuable type-strain genomes for metagenomic binning, comparative biology and taxonomic classification.</title>
        <authorList>
            <person name="Goeker M."/>
        </authorList>
    </citation>
    <scope>NUCLEOTIDE SEQUENCE [LARGE SCALE GENOMIC DNA]</scope>
    <source>
        <strain evidence="15 16">DSM 21944</strain>
    </source>
</reference>
<dbReference type="PANTHER" id="PTHR42789:SF1">
    <property type="entry name" value="D-ISOMER SPECIFIC 2-HYDROXYACID DEHYDROGENASE FAMILY PROTEIN (AFU_ORTHOLOGUE AFUA_6G10090)"/>
    <property type="match status" value="1"/>
</dbReference>
<evidence type="ECO:0000256" key="2">
    <source>
        <dbReference type="ARBA" id="ARBA00005216"/>
    </source>
</evidence>
<evidence type="ECO:0000256" key="7">
    <source>
        <dbReference type="ARBA" id="ARBA00023002"/>
    </source>
</evidence>
<feature type="domain" description="ACT" evidence="14">
    <location>
        <begin position="336"/>
        <end position="404"/>
    </location>
</feature>
<evidence type="ECO:0000256" key="1">
    <source>
        <dbReference type="ARBA" id="ARBA00003800"/>
    </source>
</evidence>
<evidence type="ECO:0000256" key="12">
    <source>
        <dbReference type="ARBA" id="ARBA00048731"/>
    </source>
</evidence>
<dbReference type="UniPathway" id="UPA00135">
    <property type="reaction ID" value="UER00196"/>
</dbReference>
<dbReference type="InterPro" id="IPR006139">
    <property type="entry name" value="D-isomer_2_OHA_DH_cat_dom"/>
</dbReference>
<sequence length="404" mass="41960">MDGLKGYGAAHNSGTLGRMLRVLTLDTVSAQALARFPAGHYRVGAAIDTPDAILLQAATLDPGNSPASLKVVGRIGTGAGQVDVDALSARGIPLLHAPSANANAVKELVLAGMLMAARHLPEALAHVAAEAAEPGFQQRLLAQPLRFQGSELAGRTLGVVGLGVVGVQVANTARLLGMRVLGLDPFVTVEGAWQLSAEVMRTGSINELYAGSDFVSFHVPLNDATRDLFNAASLAHVRNGVVLVNFARAGVVSSAAVREGLADGRIGRYVTDFPEPGLTSLDGVVTLPHLGAATREAAAHSAAMVIDQTRDYLENGNLVNAVNFPGLRMPREGRARLCVANRNQPNILGHLTQVLGSAGVNITQMRNASLGAMAYTLIDVDDDVPPALPSAMAAIDGVLSIRVI</sequence>
<comment type="caution">
    <text evidence="15">The sequence shown here is derived from an EMBL/GenBank/DDBJ whole genome shotgun (WGS) entry which is preliminary data.</text>
</comment>
<evidence type="ECO:0000256" key="3">
    <source>
        <dbReference type="ARBA" id="ARBA00005854"/>
    </source>
</evidence>
<dbReference type="EC" id="1.1.1.399" evidence="4"/>
<dbReference type="PROSITE" id="PS51671">
    <property type="entry name" value="ACT"/>
    <property type="match status" value="1"/>
</dbReference>
<dbReference type="SUPFAM" id="SSF55021">
    <property type="entry name" value="ACT-like"/>
    <property type="match status" value="1"/>
</dbReference>
<dbReference type="Pfam" id="PF02826">
    <property type="entry name" value="2-Hacid_dh_C"/>
    <property type="match status" value="1"/>
</dbReference>
<dbReference type="PANTHER" id="PTHR42789">
    <property type="entry name" value="D-ISOMER SPECIFIC 2-HYDROXYACID DEHYDROGENASE FAMILY PROTEIN (AFU_ORTHOLOGUE AFUA_6G10090)"/>
    <property type="match status" value="1"/>
</dbReference>
<dbReference type="InterPro" id="IPR002912">
    <property type="entry name" value="ACT_dom"/>
</dbReference>
<dbReference type="EC" id="1.1.1.95" evidence="5"/>
<evidence type="ECO:0000256" key="8">
    <source>
        <dbReference type="ARBA" id="ARBA00023027"/>
    </source>
</evidence>
<evidence type="ECO:0000313" key="16">
    <source>
        <dbReference type="Proteomes" id="UP000294599"/>
    </source>
</evidence>
<evidence type="ECO:0000259" key="14">
    <source>
        <dbReference type="PROSITE" id="PS51671"/>
    </source>
</evidence>
<evidence type="ECO:0000256" key="4">
    <source>
        <dbReference type="ARBA" id="ARBA00013001"/>
    </source>
</evidence>
<protein>
    <recommendedName>
        <fullName evidence="6">D-3-phosphoglycerate dehydrogenase</fullName>
        <ecNumber evidence="4">1.1.1.399</ecNumber>
        <ecNumber evidence="5">1.1.1.95</ecNumber>
    </recommendedName>
    <alternativeName>
        <fullName evidence="10">2-oxoglutarate reductase</fullName>
    </alternativeName>
</protein>
<dbReference type="Gene3D" id="3.40.50.720">
    <property type="entry name" value="NAD(P)-binding Rossmann-like Domain"/>
    <property type="match status" value="2"/>
</dbReference>
<evidence type="ECO:0000256" key="13">
    <source>
        <dbReference type="RuleBase" id="RU003719"/>
    </source>
</evidence>
<comment type="pathway">
    <text evidence="2">Amino-acid biosynthesis; L-serine biosynthesis; L-serine from 3-phospho-D-glycerate: step 1/3.</text>
</comment>
<keyword evidence="8" id="KW-0520">NAD</keyword>
<dbReference type="InterPro" id="IPR050857">
    <property type="entry name" value="D-2-hydroxyacid_DH"/>
</dbReference>
<accession>A0A4R3L571</accession>
<proteinExistence type="inferred from homology"/>
<organism evidence="15 16">
    <name type="scientific">Pseudofulvimonas gallinarii</name>
    <dbReference type="NCBI Taxonomy" id="634155"/>
    <lineage>
        <taxon>Bacteria</taxon>
        <taxon>Pseudomonadati</taxon>
        <taxon>Pseudomonadota</taxon>
        <taxon>Gammaproteobacteria</taxon>
        <taxon>Lysobacterales</taxon>
        <taxon>Rhodanobacteraceae</taxon>
        <taxon>Pseudofulvimonas</taxon>
    </lineage>
</organism>
<dbReference type="EMBL" id="SMAF01000021">
    <property type="protein sequence ID" value="TCS94522.1"/>
    <property type="molecule type" value="Genomic_DNA"/>
</dbReference>
<dbReference type="RefSeq" id="WP_205984931.1">
    <property type="nucleotide sequence ID" value="NZ_JBHLWF010000081.1"/>
</dbReference>
<dbReference type="GO" id="GO:0051287">
    <property type="term" value="F:NAD binding"/>
    <property type="evidence" value="ECO:0007669"/>
    <property type="project" value="InterPro"/>
</dbReference>
<keyword evidence="16" id="KW-1185">Reference proteome</keyword>
<comment type="catalytic activity">
    <reaction evidence="12">
        <text>(2R)-3-phosphoglycerate + NAD(+) = 3-phosphooxypyruvate + NADH + H(+)</text>
        <dbReference type="Rhea" id="RHEA:12641"/>
        <dbReference type="ChEBI" id="CHEBI:15378"/>
        <dbReference type="ChEBI" id="CHEBI:18110"/>
        <dbReference type="ChEBI" id="CHEBI:57540"/>
        <dbReference type="ChEBI" id="CHEBI:57945"/>
        <dbReference type="ChEBI" id="CHEBI:58272"/>
        <dbReference type="EC" id="1.1.1.95"/>
    </reaction>
</comment>
<evidence type="ECO:0000256" key="9">
    <source>
        <dbReference type="ARBA" id="ARBA00023299"/>
    </source>
</evidence>
<keyword evidence="9" id="KW-0718">Serine biosynthesis</keyword>
<comment type="function">
    <text evidence="1">Catalyzes the reversible oxidation of 3-phospho-D-glycerate to 3-phosphonooxypyruvate, the first step of the phosphorylated L-serine biosynthesis pathway. Also catalyzes the reversible oxidation of 2-hydroxyglutarate to 2-oxoglutarate.</text>
</comment>
<dbReference type="SUPFAM" id="SSF51735">
    <property type="entry name" value="NAD(P)-binding Rossmann-fold domains"/>
    <property type="match status" value="1"/>
</dbReference>
<dbReference type="GO" id="GO:0004617">
    <property type="term" value="F:phosphoglycerate dehydrogenase activity"/>
    <property type="evidence" value="ECO:0007669"/>
    <property type="project" value="UniProtKB-EC"/>
</dbReference>
<dbReference type="InterPro" id="IPR029753">
    <property type="entry name" value="D-isomer_DH_CS"/>
</dbReference>
<dbReference type="InterPro" id="IPR036291">
    <property type="entry name" value="NAD(P)-bd_dom_sf"/>
</dbReference>